<feature type="domain" description="PAS" evidence="9">
    <location>
        <begin position="14"/>
        <end position="65"/>
    </location>
</feature>
<dbReference type="Pfam" id="PF25601">
    <property type="entry name" value="AAA_lid_14"/>
    <property type="match status" value="1"/>
</dbReference>
<keyword evidence="2" id="KW-0058">Aromatic hydrocarbons catabolism</keyword>
<dbReference type="InterPro" id="IPR009057">
    <property type="entry name" value="Homeodomain-like_sf"/>
</dbReference>
<dbReference type="InterPro" id="IPR002078">
    <property type="entry name" value="Sigma_54_int"/>
</dbReference>
<evidence type="ECO:0000256" key="6">
    <source>
        <dbReference type="ARBA" id="ARBA00023163"/>
    </source>
</evidence>
<evidence type="ECO:0000256" key="7">
    <source>
        <dbReference type="ARBA" id="ARBA00029500"/>
    </source>
</evidence>
<dbReference type="SUPFAM" id="SSF55785">
    <property type="entry name" value="PYP-like sensor domain (PAS domain)"/>
    <property type="match status" value="1"/>
</dbReference>
<dbReference type="CDD" id="cd00009">
    <property type="entry name" value="AAA"/>
    <property type="match status" value="1"/>
</dbReference>
<dbReference type="Pfam" id="PF00158">
    <property type="entry name" value="Sigma54_activat"/>
    <property type="match status" value="1"/>
</dbReference>
<keyword evidence="3" id="KW-0067">ATP-binding</keyword>
<dbReference type="GO" id="GO:0005524">
    <property type="term" value="F:ATP binding"/>
    <property type="evidence" value="ECO:0007669"/>
    <property type="project" value="UniProtKB-KW"/>
</dbReference>
<organism evidence="10 11">
    <name type="scientific">Desulfotalea psychrophila (strain LSv54 / DSM 12343)</name>
    <dbReference type="NCBI Taxonomy" id="177439"/>
    <lineage>
        <taxon>Bacteria</taxon>
        <taxon>Pseudomonadati</taxon>
        <taxon>Thermodesulfobacteriota</taxon>
        <taxon>Desulfobulbia</taxon>
        <taxon>Desulfobulbales</taxon>
        <taxon>Desulfocapsaceae</taxon>
        <taxon>Desulfotalea</taxon>
    </lineage>
</organism>
<keyword evidence="6" id="KW-0804">Transcription</keyword>
<dbReference type="InterPro" id="IPR013767">
    <property type="entry name" value="PAS_fold"/>
</dbReference>
<evidence type="ECO:0000256" key="4">
    <source>
        <dbReference type="ARBA" id="ARBA00023015"/>
    </source>
</evidence>
<evidence type="ECO:0000256" key="3">
    <source>
        <dbReference type="ARBA" id="ARBA00022840"/>
    </source>
</evidence>
<evidence type="ECO:0000256" key="1">
    <source>
        <dbReference type="ARBA" id="ARBA00022741"/>
    </source>
</evidence>
<dbReference type="EMBL" id="CR522870">
    <property type="protein sequence ID" value="CAG37785.1"/>
    <property type="molecule type" value="Genomic_DNA"/>
</dbReference>
<dbReference type="PROSITE" id="PS00676">
    <property type="entry name" value="SIGMA54_INTERACT_2"/>
    <property type="match status" value="1"/>
</dbReference>
<name>Q6AIP5_DESPS</name>
<dbReference type="InterPro" id="IPR003593">
    <property type="entry name" value="AAA+_ATPase"/>
</dbReference>
<dbReference type="SUPFAM" id="SSF52540">
    <property type="entry name" value="P-loop containing nucleoside triphosphate hydrolases"/>
    <property type="match status" value="1"/>
</dbReference>
<dbReference type="PANTHER" id="PTHR32071">
    <property type="entry name" value="TRANSCRIPTIONAL REGULATORY PROTEIN"/>
    <property type="match status" value="1"/>
</dbReference>
<dbReference type="Pfam" id="PF18024">
    <property type="entry name" value="HTH_50"/>
    <property type="match status" value="1"/>
</dbReference>
<accession>Q6AIP5</accession>
<dbReference type="FunFam" id="3.40.50.300:FF:000006">
    <property type="entry name" value="DNA-binding transcriptional regulator NtrC"/>
    <property type="match status" value="1"/>
</dbReference>
<dbReference type="PROSITE" id="PS00688">
    <property type="entry name" value="SIGMA54_INTERACT_3"/>
    <property type="match status" value="1"/>
</dbReference>
<dbReference type="STRING" id="177439.DP3056"/>
<dbReference type="InterPro" id="IPR058031">
    <property type="entry name" value="AAA_lid_NorR"/>
</dbReference>
<sequence>MRMNYIIPEYRHLIVSNLCSVLNTSIDGLYVTDRHGMTIAINRTYEQLSGLKAKDVLGKNIKDLVDDGTFDTALNPDIVTSGKSMTRVQVTSKGRRVLLVGHPIFDYDEDVELVVTFVRDVTVMSRFQSQINHQRDMIEKFSSNIQKLSVQKQIITESPLMQKLLGVLDRVASTDATVLLLGETGVGKDVLAHRIHERSDRANKPFFKVDCTSIPENLIESELFGYVAGAFSGASSKGKAGFFEIADKGTLFLDEIGELPLPMQGRLLRALQDGEIVRVGSTQPRAVDVRIIAATNRDLEQEVVAGNFRSDLFYRLRVAVVHVPALRERQEDILPLIQFFLERFYQKYKKTIRLFPTAEEALLQYAWPGNVRELENLIHSLVVTSLEGVIREEDLPPAMQCAKRKLDNSAVGLQANYANFEGKSLKEIMAELEKDVLLEALKVHGSIAKVAKVMNVNRTTIFRKIRKYTDGEVS</sequence>
<dbReference type="Gene3D" id="1.10.8.60">
    <property type="match status" value="1"/>
</dbReference>
<dbReference type="InterPro" id="IPR025944">
    <property type="entry name" value="Sigma_54_int_dom_CS"/>
</dbReference>
<dbReference type="InterPro" id="IPR035965">
    <property type="entry name" value="PAS-like_dom_sf"/>
</dbReference>
<evidence type="ECO:0000259" key="9">
    <source>
        <dbReference type="PROSITE" id="PS50112"/>
    </source>
</evidence>
<keyword evidence="1" id="KW-0547">Nucleotide-binding</keyword>
<dbReference type="Gene3D" id="3.40.50.300">
    <property type="entry name" value="P-loop containing nucleotide triphosphate hydrolases"/>
    <property type="match status" value="1"/>
</dbReference>
<dbReference type="PROSITE" id="PS50112">
    <property type="entry name" value="PAS"/>
    <property type="match status" value="1"/>
</dbReference>
<dbReference type="PROSITE" id="PS50045">
    <property type="entry name" value="SIGMA54_INTERACT_4"/>
    <property type="match status" value="1"/>
</dbReference>
<dbReference type="InterPro" id="IPR025943">
    <property type="entry name" value="Sigma_54_int_dom_ATP-bd_2"/>
</dbReference>
<evidence type="ECO:0000256" key="5">
    <source>
        <dbReference type="ARBA" id="ARBA00023125"/>
    </source>
</evidence>
<keyword evidence="11" id="KW-1185">Reference proteome</keyword>
<evidence type="ECO:0000259" key="8">
    <source>
        <dbReference type="PROSITE" id="PS50045"/>
    </source>
</evidence>
<dbReference type="InterPro" id="IPR030828">
    <property type="entry name" value="HTH_TyrR"/>
</dbReference>
<dbReference type="NCBIfam" id="TIGR00229">
    <property type="entry name" value="sensory_box"/>
    <property type="match status" value="1"/>
</dbReference>
<dbReference type="InterPro" id="IPR000014">
    <property type="entry name" value="PAS"/>
</dbReference>
<dbReference type="InterPro" id="IPR025662">
    <property type="entry name" value="Sigma_54_int_dom_ATP-bd_1"/>
</dbReference>
<dbReference type="eggNOG" id="COG3829">
    <property type="taxonomic scope" value="Bacteria"/>
</dbReference>
<keyword evidence="5" id="KW-0238">DNA-binding</keyword>
<dbReference type="Gene3D" id="3.30.450.20">
    <property type="entry name" value="PAS domain"/>
    <property type="match status" value="1"/>
</dbReference>
<dbReference type="GO" id="GO:0006355">
    <property type="term" value="P:regulation of DNA-templated transcription"/>
    <property type="evidence" value="ECO:0007669"/>
    <property type="project" value="InterPro"/>
</dbReference>
<dbReference type="Pfam" id="PF00989">
    <property type="entry name" value="PAS"/>
    <property type="match status" value="1"/>
</dbReference>
<feature type="domain" description="Sigma-54 factor interaction" evidence="8">
    <location>
        <begin position="154"/>
        <end position="383"/>
    </location>
</feature>
<dbReference type="SMART" id="SM00382">
    <property type="entry name" value="AAA"/>
    <property type="match status" value="1"/>
</dbReference>
<dbReference type="HOGENOM" id="CLU_000445_8_1_7"/>
<dbReference type="Gene3D" id="1.10.10.60">
    <property type="entry name" value="Homeodomain-like"/>
    <property type="match status" value="1"/>
</dbReference>
<dbReference type="SUPFAM" id="SSF46689">
    <property type="entry name" value="Homeodomain-like"/>
    <property type="match status" value="1"/>
</dbReference>
<dbReference type="AlphaFoldDB" id="Q6AIP5"/>
<dbReference type="Proteomes" id="UP000000602">
    <property type="component" value="Chromosome"/>
</dbReference>
<dbReference type="InterPro" id="IPR027417">
    <property type="entry name" value="P-loop_NTPase"/>
</dbReference>
<dbReference type="KEGG" id="dps:DP3056"/>
<keyword evidence="4" id="KW-0805">Transcription regulation</keyword>
<dbReference type="PANTHER" id="PTHR32071:SF57">
    <property type="entry name" value="C4-DICARBOXYLATE TRANSPORT TRANSCRIPTIONAL REGULATORY PROTEIN DCTD"/>
    <property type="match status" value="1"/>
</dbReference>
<evidence type="ECO:0000313" key="10">
    <source>
        <dbReference type="EMBL" id="CAG37785.1"/>
    </source>
</evidence>
<evidence type="ECO:0000256" key="2">
    <source>
        <dbReference type="ARBA" id="ARBA00022797"/>
    </source>
</evidence>
<protein>
    <recommendedName>
        <fullName evidence="7">HTH-type transcriptional regulatory protein TyrR</fullName>
    </recommendedName>
</protein>
<evidence type="ECO:0000313" key="11">
    <source>
        <dbReference type="Proteomes" id="UP000000602"/>
    </source>
</evidence>
<dbReference type="SMART" id="SM00091">
    <property type="entry name" value="PAS"/>
    <property type="match status" value="1"/>
</dbReference>
<gene>
    <name evidence="10" type="ordered locus">DP3056</name>
</gene>
<dbReference type="PROSITE" id="PS00675">
    <property type="entry name" value="SIGMA54_INTERACT_1"/>
    <property type="match status" value="1"/>
</dbReference>
<dbReference type="CDD" id="cd00130">
    <property type="entry name" value="PAS"/>
    <property type="match status" value="1"/>
</dbReference>
<reference evidence="11" key="1">
    <citation type="journal article" date="2004" name="Environ. Microbiol.">
        <title>The genome of Desulfotalea psychrophila, a sulfate-reducing bacterium from permanently cold Arctic sediments.</title>
        <authorList>
            <person name="Rabus R."/>
            <person name="Ruepp A."/>
            <person name="Frickey T."/>
            <person name="Rattei T."/>
            <person name="Fartmann B."/>
            <person name="Stark M."/>
            <person name="Bauer M."/>
            <person name="Zibat A."/>
            <person name="Lombardot T."/>
            <person name="Becker I."/>
            <person name="Amann J."/>
            <person name="Gellner K."/>
            <person name="Teeling H."/>
            <person name="Leuschner W.D."/>
            <person name="Gloeckner F.-O."/>
            <person name="Lupas A.N."/>
            <person name="Amann R."/>
            <person name="Klenk H.-P."/>
        </authorList>
    </citation>
    <scope>NUCLEOTIDE SEQUENCE [LARGE SCALE GENOMIC DNA]</scope>
    <source>
        <strain evidence="11">DSM 12343 / LSv54</strain>
    </source>
</reference>
<dbReference type="GO" id="GO:0003677">
    <property type="term" value="F:DNA binding"/>
    <property type="evidence" value="ECO:0007669"/>
    <property type="project" value="UniProtKB-KW"/>
</dbReference>
<proteinExistence type="predicted"/>